<keyword evidence="2" id="KW-0560">Oxidoreductase</keyword>
<dbReference type="InterPro" id="IPR029044">
    <property type="entry name" value="Nucleotide-diphossugar_trans"/>
</dbReference>
<dbReference type="Pfam" id="PF12804">
    <property type="entry name" value="NTP_transf_3"/>
    <property type="match status" value="1"/>
</dbReference>
<dbReference type="Gene3D" id="3.90.550.10">
    <property type="entry name" value="Spore Coat Polysaccharide Biosynthesis Protein SpsA, Chain A"/>
    <property type="match status" value="1"/>
</dbReference>
<dbReference type="GO" id="GO:0016779">
    <property type="term" value="F:nucleotidyltransferase activity"/>
    <property type="evidence" value="ECO:0007669"/>
    <property type="project" value="UniProtKB-ARBA"/>
</dbReference>
<dbReference type="SUPFAM" id="SSF53448">
    <property type="entry name" value="Nucleotide-diphospho-sugar transferases"/>
    <property type="match status" value="1"/>
</dbReference>
<dbReference type="Proteomes" id="UP001183643">
    <property type="component" value="Unassembled WGS sequence"/>
</dbReference>
<dbReference type="AlphaFoldDB" id="A0AAE4C7U6"/>
<keyword evidence="3" id="KW-1185">Reference proteome</keyword>
<proteinExistence type="predicted"/>
<comment type="caution">
    <text evidence="2">The sequence shown here is derived from an EMBL/GenBank/DDBJ whole genome shotgun (WGS) entry which is preliminary data.</text>
</comment>
<dbReference type="EC" id="1.1.1.328" evidence="2"/>
<sequence length="200" mass="20183">MSHVAGLLLAAGAGRRYGMPKALVPLDGELLADRAARALAAGGCDPVLVVLGAAAADVRARAALTGADVVINEEWATGMGSSLRAGLTALARRAEVDAAVVLLVDTPGVSAAAVRRLAAAGAPDALAMGGYDDHAGHPVLLGRDHWAGVAALATGDVGARPYLRAHRDLVRIVPVGDVASDEDLDHPIVSGSQNDDQRAS</sequence>
<feature type="domain" description="MobA-like NTP transferase" evidence="1">
    <location>
        <begin position="6"/>
        <end position="167"/>
    </location>
</feature>
<dbReference type="PANTHER" id="PTHR43777:SF1">
    <property type="entry name" value="MOLYBDENUM COFACTOR CYTIDYLYLTRANSFERASE"/>
    <property type="match status" value="1"/>
</dbReference>
<accession>A0AAE4C7U6</accession>
<organism evidence="2 3">
    <name type="scientific">Catenuloplanes atrovinosus</name>
    <dbReference type="NCBI Taxonomy" id="137266"/>
    <lineage>
        <taxon>Bacteria</taxon>
        <taxon>Bacillati</taxon>
        <taxon>Actinomycetota</taxon>
        <taxon>Actinomycetes</taxon>
        <taxon>Micromonosporales</taxon>
        <taxon>Micromonosporaceae</taxon>
        <taxon>Catenuloplanes</taxon>
    </lineage>
</organism>
<dbReference type="GO" id="GO:0016491">
    <property type="term" value="F:oxidoreductase activity"/>
    <property type="evidence" value="ECO:0007669"/>
    <property type="project" value="UniProtKB-KW"/>
</dbReference>
<dbReference type="PANTHER" id="PTHR43777">
    <property type="entry name" value="MOLYBDENUM COFACTOR CYTIDYLYLTRANSFERASE"/>
    <property type="match status" value="1"/>
</dbReference>
<reference evidence="2" key="1">
    <citation type="submission" date="2023-07" db="EMBL/GenBank/DDBJ databases">
        <title>Sequencing the genomes of 1000 actinobacteria strains.</title>
        <authorList>
            <person name="Klenk H.-P."/>
        </authorList>
    </citation>
    <scope>NUCLEOTIDE SEQUENCE</scope>
    <source>
        <strain evidence="2">DSM 44707</strain>
    </source>
</reference>
<dbReference type="EMBL" id="JAVDYB010000001">
    <property type="protein sequence ID" value="MDR7273942.1"/>
    <property type="molecule type" value="Genomic_DNA"/>
</dbReference>
<gene>
    <name evidence="2" type="ORF">J2S41_000720</name>
</gene>
<dbReference type="InterPro" id="IPR025877">
    <property type="entry name" value="MobA-like_NTP_Trfase"/>
</dbReference>
<evidence type="ECO:0000313" key="3">
    <source>
        <dbReference type="Proteomes" id="UP001183643"/>
    </source>
</evidence>
<name>A0AAE4C7U6_9ACTN</name>
<evidence type="ECO:0000259" key="1">
    <source>
        <dbReference type="Pfam" id="PF12804"/>
    </source>
</evidence>
<evidence type="ECO:0000313" key="2">
    <source>
        <dbReference type="EMBL" id="MDR7273942.1"/>
    </source>
</evidence>
<protein>
    <submittedName>
        <fullName evidence="2">Nicotine blue oxidoreductase</fullName>
        <ecNumber evidence="2">1.1.1.328</ecNumber>
    </submittedName>
</protein>
<dbReference type="RefSeq" id="WP_310363012.1">
    <property type="nucleotide sequence ID" value="NZ_JAVDYB010000001.1"/>
</dbReference>